<gene>
    <name evidence="2" type="ORF">CEE36_00220</name>
</gene>
<accession>A0A532VAG9</accession>
<evidence type="ECO:0000313" key="2">
    <source>
        <dbReference type="EMBL" id="TKJ44204.1"/>
    </source>
</evidence>
<feature type="compositionally biased region" description="Low complexity" evidence="1">
    <location>
        <begin position="91"/>
        <end position="119"/>
    </location>
</feature>
<feature type="region of interest" description="Disordered" evidence="1">
    <location>
        <begin position="88"/>
        <end position="131"/>
    </location>
</feature>
<reference evidence="2 3" key="1">
    <citation type="submission" date="2017-06" db="EMBL/GenBank/DDBJ databases">
        <title>Novel microbial phyla capable of carbon fixation and sulfur reduction in deep-sea sediments.</title>
        <authorList>
            <person name="Huang J."/>
            <person name="Baker B."/>
            <person name="Wang Y."/>
        </authorList>
    </citation>
    <scope>NUCLEOTIDE SEQUENCE [LARGE SCALE GENOMIC DNA]</scope>
    <source>
        <strain evidence="2">B3_TA06</strain>
    </source>
</reference>
<evidence type="ECO:0000256" key="1">
    <source>
        <dbReference type="SAM" id="MobiDB-lite"/>
    </source>
</evidence>
<evidence type="ECO:0000313" key="3">
    <source>
        <dbReference type="Proteomes" id="UP000317778"/>
    </source>
</evidence>
<proteinExistence type="predicted"/>
<feature type="compositionally biased region" description="Basic residues" evidence="1">
    <location>
        <begin position="120"/>
        <end position="131"/>
    </location>
</feature>
<comment type="caution">
    <text evidence="2">The sequence shown here is derived from an EMBL/GenBank/DDBJ whole genome shotgun (WGS) entry which is preliminary data.</text>
</comment>
<dbReference type="AlphaFoldDB" id="A0A532VAG9"/>
<name>A0A532VAG9_UNCT6</name>
<protein>
    <submittedName>
        <fullName evidence="2">Uncharacterized protein</fullName>
    </submittedName>
</protein>
<dbReference type="EMBL" id="NJBO01000001">
    <property type="protein sequence ID" value="TKJ44204.1"/>
    <property type="molecule type" value="Genomic_DNA"/>
</dbReference>
<organism evidence="2 3">
    <name type="scientific">candidate division TA06 bacterium B3_TA06</name>
    <dbReference type="NCBI Taxonomy" id="2012487"/>
    <lineage>
        <taxon>Bacteria</taxon>
        <taxon>Bacteria division TA06</taxon>
    </lineage>
</organism>
<sequence>MSNLWKEVTNWLSETTKSAIKETEDLARRGRVNMEILGINTALSDKFAALGGVVYEIIKKGGRSSIKANAKVKKLLAEIARLEAQLRAKKTTTGAAKKTQGAKKSATKASGKKPSSTKKTTAKTKAKPKKK</sequence>
<dbReference type="Proteomes" id="UP000317778">
    <property type="component" value="Unassembled WGS sequence"/>
</dbReference>